<dbReference type="InterPro" id="IPR037135">
    <property type="entry name" value="DUF1653-like_dom_sf"/>
</dbReference>
<dbReference type="EMBL" id="CP036422">
    <property type="protein sequence ID" value="QFU76881.1"/>
    <property type="molecule type" value="Genomic_DNA"/>
</dbReference>
<proteinExistence type="predicted"/>
<protein>
    <submittedName>
        <fullName evidence="2">DUF1653 domain-containing protein</fullName>
    </submittedName>
</protein>
<dbReference type="Proteomes" id="UP000326287">
    <property type="component" value="Chromosome"/>
</dbReference>
<organism evidence="2 3">
    <name type="scientific">Halioglobus maricola</name>
    <dbReference type="NCBI Taxonomy" id="2601894"/>
    <lineage>
        <taxon>Bacteria</taxon>
        <taxon>Pseudomonadati</taxon>
        <taxon>Pseudomonadota</taxon>
        <taxon>Gammaproteobacteria</taxon>
        <taxon>Cellvibrionales</taxon>
        <taxon>Halieaceae</taxon>
        <taxon>Halioglobus</taxon>
    </lineage>
</organism>
<accession>A0A5P9NM44</accession>
<dbReference type="RefSeq" id="WP_153240023.1">
    <property type="nucleotide sequence ID" value="NZ_CP036422.1"/>
</dbReference>
<evidence type="ECO:0000313" key="3">
    <source>
        <dbReference type="Proteomes" id="UP000326287"/>
    </source>
</evidence>
<evidence type="ECO:0000313" key="2">
    <source>
        <dbReference type="EMBL" id="QFU76881.1"/>
    </source>
</evidence>
<name>A0A5P9NM44_9GAMM</name>
<gene>
    <name evidence="2" type="ORF">EY643_15160</name>
</gene>
<dbReference type="KEGG" id="halc:EY643_15160"/>
<dbReference type="Gene3D" id="2.30.30.320">
    <property type="entry name" value="DUF1653-like domain"/>
    <property type="match status" value="1"/>
</dbReference>
<dbReference type="Pfam" id="PF07866">
    <property type="entry name" value="DUF1653"/>
    <property type="match status" value="1"/>
</dbReference>
<feature type="domain" description="DUF1653" evidence="1">
    <location>
        <begin position="7"/>
        <end position="67"/>
    </location>
</feature>
<keyword evidence="3" id="KW-1185">Reference proteome</keyword>
<dbReference type="OrthoDB" id="371169at2"/>
<dbReference type="InterPro" id="IPR023387">
    <property type="entry name" value="DUF1653-like_dom"/>
</dbReference>
<sequence length="72" mass="8497">MNEPTPGIYQHFKGSEYELIGLATHSETGEKLVVYRPQYGERALWVRPLAMWQETVERDGETKPRFRYQRPA</sequence>
<dbReference type="AlphaFoldDB" id="A0A5P9NM44"/>
<reference evidence="2 3" key="1">
    <citation type="submission" date="2019-02" db="EMBL/GenBank/DDBJ databases">
        <authorList>
            <person name="Li S.-H."/>
        </authorList>
    </citation>
    <scope>NUCLEOTIDE SEQUENCE [LARGE SCALE GENOMIC DNA]</scope>
    <source>
        <strain evidence="2 3">IMCC14385</strain>
    </source>
</reference>
<evidence type="ECO:0000259" key="1">
    <source>
        <dbReference type="Pfam" id="PF07866"/>
    </source>
</evidence>